<sequence>MATNVEVTKTGTENSMGVLRRFTKRVQGSGVLPRVRSLRYKQRNQSTYKRKVATLKKLNRRIEVDLLIKLGKMQEKTTR</sequence>
<accession>A0A0G1NYQ7</accession>
<evidence type="ECO:0008006" key="3">
    <source>
        <dbReference type="Google" id="ProtNLM"/>
    </source>
</evidence>
<comment type="caution">
    <text evidence="1">The sequence shown here is derived from an EMBL/GenBank/DDBJ whole genome shotgun (WGS) entry which is preliminary data.</text>
</comment>
<name>A0A0G1NYQ7_9BACT</name>
<protein>
    <recommendedName>
        <fullName evidence="3">30S ribosomal protein S21</fullName>
    </recommendedName>
</protein>
<organism evidence="1 2">
    <name type="scientific">Candidatus Magasanikbacteria bacterium GW2011_GWA2_46_17</name>
    <dbReference type="NCBI Taxonomy" id="1619042"/>
    <lineage>
        <taxon>Bacteria</taxon>
        <taxon>Candidatus Magasanikiibacteriota</taxon>
    </lineage>
</organism>
<dbReference type="AlphaFoldDB" id="A0A0G1NYQ7"/>
<dbReference type="Proteomes" id="UP000034175">
    <property type="component" value="Unassembled WGS sequence"/>
</dbReference>
<gene>
    <name evidence="1" type="ORF">UX39_C0024G0001</name>
</gene>
<evidence type="ECO:0000313" key="2">
    <source>
        <dbReference type="Proteomes" id="UP000034175"/>
    </source>
</evidence>
<reference evidence="1 2" key="1">
    <citation type="journal article" date="2015" name="Nature">
        <title>rRNA introns, odd ribosomes, and small enigmatic genomes across a large radiation of phyla.</title>
        <authorList>
            <person name="Brown C.T."/>
            <person name="Hug L.A."/>
            <person name="Thomas B.C."/>
            <person name="Sharon I."/>
            <person name="Castelle C.J."/>
            <person name="Singh A."/>
            <person name="Wilkins M.J."/>
            <person name="Williams K.H."/>
            <person name="Banfield J.F."/>
        </authorList>
    </citation>
    <scope>NUCLEOTIDE SEQUENCE [LARGE SCALE GENOMIC DNA]</scope>
</reference>
<evidence type="ECO:0000313" key="1">
    <source>
        <dbReference type="EMBL" id="KKU25601.1"/>
    </source>
</evidence>
<proteinExistence type="predicted"/>
<dbReference type="EMBL" id="LCMA01000024">
    <property type="protein sequence ID" value="KKU25601.1"/>
    <property type="molecule type" value="Genomic_DNA"/>
</dbReference>